<accession>A0ACB9I9J8</accession>
<dbReference type="EMBL" id="CM042027">
    <property type="protein sequence ID" value="KAI3804035.1"/>
    <property type="molecule type" value="Genomic_DNA"/>
</dbReference>
<gene>
    <name evidence="1" type="ORF">L1987_32203</name>
</gene>
<protein>
    <submittedName>
        <fullName evidence="1">Uncharacterized protein</fullName>
    </submittedName>
</protein>
<organism evidence="1 2">
    <name type="scientific">Smallanthus sonchifolius</name>
    <dbReference type="NCBI Taxonomy" id="185202"/>
    <lineage>
        <taxon>Eukaryota</taxon>
        <taxon>Viridiplantae</taxon>
        <taxon>Streptophyta</taxon>
        <taxon>Embryophyta</taxon>
        <taxon>Tracheophyta</taxon>
        <taxon>Spermatophyta</taxon>
        <taxon>Magnoliopsida</taxon>
        <taxon>eudicotyledons</taxon>
        <taxon>Gunneridae</taxon>
        <taxon>Pentapetalae</taxon>
        <taxon>asterids</taxon>
        <taxon>campanulids</taxon>
        <taxon>Asterales</taxon>
        <taxon>Asteraceae</taxon>
        <taxon>Asteroideae</taxon>
        <taxon>Heliantheae alliance</taxon>
        <taxon>Millerieae</taxon>
        <taxon>Smallanthus</taxon>
    </lineage>
</organism>
<comment type="caution">
    <text evidence="1">The sequence shown here is derived from an EMBL/GenBank/DDBJ whole genome shotgun (WGS) entry which is preliminary data.</text>
</comment>
<evidence type="ECO:0000313" key="1">
    <source>
        <dbReference type="EMBL" id="KAI3804035.1"/>
    </source>
</evidence>
<reference evidence="1 2" key="2">
    <citation type="journal article" date="2022" name="Mol. Ecol. Resour.">
        <title>The genomes of chicory, endive, great burdock and yacon provide insights into Asteraceae paleo-polyploidization history and plant inulin production.</title>
        <authorList>
            <person name="Fan W."/>
            <person name="Wang S."/>
            <person name="Wang H."/>
            <person name="Wang A."/>
            <person name="Jiang F."/>
            <person name="Liu H."/>
            <person name="Zhao H."/>
            <person name="Xu D."/>
            <person name="Zhang Y."/>
        </authorList>
    </citation>
    <scope>NUCLEOTIDE SEQUENCE [LARGE SCALE GENOMIC DNA]</scope>
    <source>
        <strain evidence="2">cv. Yunnan</strain>
        <tissue evidence="1">Leaves</tissue>
    </source>
</reference>
<name>A0ACB9I9J8_9ASTR</name>
<sequence>MEHHRISSIQPKLDPVPINGDAIQATAHHKDKDHFQSKIKLMSCYRIDNYICDIAGNPPRVTLHPAIIRLSTTIVINPIPDPEGFPTYHFNFCQYEQLASLINRQQVFIDDTGTATATFFNDAVVSLLGKECEEVVKKGYENEFEVPKSLSEAIGHKKILQMQFEETPYRRSTHFTISRLSSPTHQQLLPDSTPPPSTTSEKAPIQETVDKPLPNSTPPPSTTFEKAPMQEIVDKPSAKRQLFLEEVAQKLEQKATKPTRAMIERLES</sequence>
<keyword evidence="2" id="KW-1185">Reference proteome</keyword>
<evidence type="ECO:0000313" key="2">
    <source>
        <dbReference type="Proteomes" id="UP001056120"/>
    </source>
</evidence>
<reference evidence="2" key="1">
    <citation type="journal article" date="2022" name="Mol. Ecol. Resour.">
        <title>The genomes of chicory, endive, great burdock and yacon provide insights into Asteraceae palaeo-polyploidization history and plant inulin production.</title>
        <authorList>
            <person name="Fan W."/>
            <person name="Wang S."/>
            <person name="Wang H."/>
            <person name="Wang A."/>
            <person name="Jiang F."/>
            <person name="Liu H."/>
            <person name="Zhao H."/>
            <person name="Xu D."/>
            <person name="Zhang Y."/>
        </authorList>
    </citation>
    <scope>NUCLEOTIDE SEQUENCE [LARGE SCALE GENOMIC DNA]</scope>
    <source>
        <strain evidence="2">cv. Yunnan</strain>
    </source>
</reference>
<proteinExistence type="predicted"/>
<dbReference type="Proteomes" id="UP001056120">
    <property type="component" value="Linkage Group LG10"/>
</dbReference>